<reference evidence="14 15" key="1">
    <citation type="submission" date="2016-02" db="EMBL/GenBank/DDBJ databases">
        <title>Genome sequence of Tissierella creatinophila DSM 6911.</title>
        <authorList>
            <person name="Poehlein A."/>
            <person name="Daniel R."/>
        </authorList>
    </citation>
    <scope>NUCLEOTIDE SEQUENCE [LARGE SCALE GENOMIC DNA]</scope>
    <source>
        <strain evidence="14 15">DSM 6911</strain>
    </source>
</reference>
<protein>
    <submittedName>
        <fullName evidence="14">Diacylglycerol kinase</fullName>
        <ecNumber evidence="14">2.7.1.107</ecNumber>
    </submittedName>
</protein>
<evidence type="ECO:0000256" key="3">
    <source>
        <dbReference type="ARBA" id="ARBA00022516"/>
    </source>
</evidence>
<dbReference type="SMART" id="SM00046">
    <property type="entry name" value="DAGKc"/>
    <property type="match status" value="1"/>
</dbReference>
<comment type="similarity">
    <text evidence="2">Belongs to the diacylglycerol/lipid kinase family.</text>
</comment>
<keyword evidence="10" id="KW-0443">Lipid metabolism</keyword>
<name>A0A1U7M5C8_TISCR</name>
<evidence type="ECO:0000256" key="4">
    <source>
        <dbReference type="ARBA" id="ARBA00022679"/>
    </source>
</evidence>
<dbReference type="GO" id="GO:0005886">
    <property type="term" value="C:plasma membrane"/>
    <property type="evidence" value="ECO:0007669"/>
    <property type="project" value="TreeGrafter"/>
</dbReference>
<dbReference type="GO" id="GO:0046872">
    <property type="term" value="F:metal ion binding"/>
    <property type="evidence" value="ECO:0007669"/>
    <property type="project" value="UniProtKB-KW"/>
</dbReference>
<dbReference type="InterPro" id="IPR005218">
    <property type="entry name" value="Diacylglycerol/lipid_kinase"/>
</dbReference>
<evidence type="ECO:0000313" key="15">
    <source>
        <dbReference type="Proteomes" id="UP000186112"/>
    </source>
</evidence>
<evidence type="ECO:0000256" key="10">
    <source>
        <dbReference type="ARBA" id="ARBA00023098"/>
    </source>
</evidence>
<comment type="caution">
    <text evidence="14">The sequence shown here is derived from an EMBL/GenBank/DDBJ whole genome shotgun (WGS) entry which is preliminary data.</text>
</comment>
<dbReference type="OrthoDB" id="142078at2"/>
<evidence type="ECO:0000256" key="12">
    <source>
        <dbReference type="ARBA" id="ARBA00023264"/>
    </source>
</evidence>
<evidence type="ECO:0000313" key="14">
    <source>
        <dbReference type="EMBL" id="OLS02522.1"/>
    </source>
</evidence>
<dbReference type="InterPro" id="IPR045540">
    <property type="entry name" value="YegS/DAGK_C"/>
</dbReference>
<dbReference type="SUPFAM" id="SSF111331">
    <property type="entry name" value="NAD kinase/diacylglycerol kinase-like"/>
    <property type="match status" value="1"/>
</dbReference>
<evidence type="ECO:0000256" key="5">
    <source>
        <dbReference type="ARBA" id="ARBA00022723"/>
    </source>
</evidence>
<dbReference type="InterPro" id="IPR017438">
    <property type="entry name" value="ATP-NAD_kinase_N"/>
</dbReference>
<dbReference type="PANTHER" id="PTHR12358:SF106">
    <property type="entry name" value="LIPID KINASE YEGS"/>
    <property type="match status" value="1"/>
</dbReference>
<keyword evidence="4 14" id="KW-0808">Transferase</keyword>
<dbReference type="NCBIfam" id="TIGR00147">
    <property type="entry name" value="YegS/Rv2252/BmrU family lipid kinase"/>
    <property type="match status" value="1"/>
</dbReference>
<evidence type="ECO:0000256" key="6">
    <source>
        <dbReference type="ARBA" id="ARBA00022741"/>
    </source>
</evidence>
<comment type="cofactor">
    <cofactor evidence="1">
        <name>Mg(2+)</name>
        <dbReference type="ChEBI" id="CHEBI:18420"/>
    </cofactor>
</comment>
<keyword evidence="7 14" id="KW-0418">Kinase</keyword>
<feature type="domain" description="DAGKc" evidence="13">
    <location>
        <begin position="1"/>
        <end position="132"/>
    </location>
</feature>
<dbReference type="InterPro" id="IPR016064">
    <property type="entry name" value="NAD/diacylglycerol_kinase_sf"/>
</dbReference>
<gene>
    <name evidence="14" type="primary">dagK_1</name>
    <name evidence="14" type="ORF">TICRE_14780</name>
</gene>
<keyword evidence="3" id="KW-0444">Lipid biosynthesis</keyword>
<dbReference type="AlphaFoldDB" id="A0A1U7M5C8"/>
<dbReference type="PROSITE" id="PS50146">
    <property type="entry name" value="DAGK"/>
    <property type="match status" value="1"/>
</dbReference>
<dbReference type="GO" id="GO:0008654">
    <property type="term" value="P:phospholipid biosynthetic process"/>
    <property type="evidence" value="ECO:0007669"/>
    <property type="project" value="UniProtKB-KW"/>
</dbReference>
<accession>A0A1U7M5C8</accession>
<dbReference type="EC" id="2.7.1.107" evidence="14"/>
<evidence type="ECO:0000256" key="9">
    <source>
        <dbReference type="ARBA" id="ARBA00022842"/>
    </source>
</evidence>
<evidence type="ECO:0000256" key="1">
    <source>
        <dbReference type="ARBA" id="ARBA00001946"/>
    </source>
</evidence>
<keyword evidence="8" id="KW-0067">ATP-binding</keyword>
<proteinExistence type="inferred from homology"/>
<keyword evidence="6" id="KW-0547">Nucleotide-binding</keyword>
<evidence type="ECO:0000256" key="7">
    <source>
        <dbReference type="ARBA" id="ARBA00022777"/>
    </source>
</evidence>
<dbReference type="GO" id="GO:0004143">
    <property type="term" value="F:ATP-dependent diacylglycerol kinase activity"/>
    <property type="evidence" value="ECO:0007669"/>
    <property type="project" value="UniProtKB-EC"/>
</dbReference>
<dbReference type="PANTHER" id="PTHR12358">
    <property type="entry name" value="SPHINGOSINE KINASE"/>
    <property type="match status" value="1"/>
</dbReference>
<dbReference type="InterPro" id="IPR050187">
    <property type="entry name" value="Lipid_Phosphate_FormReg"/>
</dbReference>
<organism evidence="14 15">
    <name type="scientific">Tissierella creatinophila DSM 6911</name>
    <dbReference type="NCBI Taxonomy" id="1123403"/>
    <lineage>
        <taxon>Bacteria</taxon>
        <taxon>Bacillati</taxon>
        <taxon>Bacillota</taxon>
        <taxon>Tissierellia</taxon>
        <taxon>Tissierellales</taxon>
        <taxon>Tissierellaceae</taxon>
        <taxon>Tissierella</taxon>
    </lineage>
</organism>
<keyword evidence="15" id="KW-1185">Reference proteome</keyword>
<dbReference type="Gene3D" id="2.60.200.40">
    <property type="match status" value="1"/>
</dbReference>
<evidence type="ECO:0000256" key="11">
    <source>
        <dbReference type="ARBA" id="ARBA00023209"/>
    </source>
</evidence>
<dbReference type="Gene3D" id="3.40.50.10330">
    <property type="entry name" value="Probable inorganic polyphosphate/atp-NAD kinase, domain 1"/>
    <property type="match status" value="1"/>
</dbReference>
<dbReference type="RefSeq" id="WP_075726647.1">
    <property type="nucleotide sequence ID" value="NZ_LTDM01000023.1"/>
</dbReference>
<keyword evidence="9" id="KW-0460">Magnesium</keyword>
<evidence type="ECO:0000256" key="2">
    <source>
        <dbReference type="ARBA" id="ARBA00005983"/>
    </source>
</evidence>
<dbReference type="Pfam" id="PF19279">
    <property type="entry name" value="YegS_C"/>
    <property type="match status" value="1"/>
</dbReference>
<dbReference type="Proteomes" id="UP000186112">
    <property type="component" value="Unassembled WGS sequence"/>
</dbReference>
<dbReference type="EMBL" id="LTDM01000023">
    <property type="protein sequence ID" value="OLS02522.1"/>
    <property type="molecule type" value="Genomic_DNA"/>
</dbReference>
<evidence type="ECO:0000256" key="8">
    <source>
        <dbReference type="ARBA" id="ARBA00022840"/>
    </source>
</evidence>
<keyword evidence="11" id="KW-0594">Phospholipid biosynthesis</keyword>
<sequence length="297" mass="32762">MERIKLIINPSSGRQAVETRVDYLCKLLLDDGYTLGKYYTQKKDDAVNETIKTCSSGEWDTIIACGGDGTINEVATGIAKSTNKLPVAILQSGTVNDFANYMNMPSKIPDFFKMIKNRHIVEIDLGKVNNKYFVNVAAGGLLTDVGFQVPIEAKALLGRMAYYFEGLRTLILQGIEPIHLSFESEEYTKEEDVLLFVVSNSASIGGFKKLAPDADVLDGLLDVLIIKNSDIPELANIFFNVLKGDHINHPNVVYFKTKNILIRAKKNITIDIDGEAGGRLPANFKVIPSGMKIIVNK</sequence>
<dbReference type="Pfam" id="PF00781">
    <property type="entry name" value="DAGK_cat"/>
    <property type="match status" value="1"/>
</dbReference>
<evidence type="ECO:0000259" key="13">
    <source>
        <dbReference type="PROSITE" id="PS50146"/>
    </source>
</evidence>
<dbReference type="GO" id="GO:0005524">
    <property type="term" value="F:ATP binding"/>
    <property type="evidence" value="ECO:0007669"/>
    <property type="project" value="UniProtKB-KW"/>
</dbReference>
<dbReference type="InterPro" id="IPR001206">
    <property type="entry name" value="Diacylglycerol_kinase_cat_dom"/>
</dbReference>
<keyword evidence="5" id="KW-0479">Metal-binding</keyword>
<keyword evidence="12" id="KW-1208">Phospholipid metabolism</keyword>